<dbReference type="AlphaFoldDB" id="A0A2I1D7F0"/>
<dbReference type="Gene3D" id="2.40.400.10">
    <property type="entry name" value="Acetoacetate decarboxylase-like"/>
    <property type="match status" value="1"/>
</dbReference>
<accession>A0A2I1D7F0</accession>
<gene>
    <name evidence="1" type="ORF">P168DRAFT_303511</name>
</gene>
<reference evidence="1" key="1">
    <citation type="submission" date="2016-12" db="EMBL/GenBank/DDBJ databases">
        <title>The genomes of Aspergillus section Nigri reveals drivers in fungal speciation.</title>
        <authorList>
            <consortium name="DOE Joint Genome Institute"/>
            <person name="Vesth T.C."/>
            <person name="Nybo J."/>
            <person name="Theobald S."/>
            <person name="Brandl J."/>
            <person name="Frisvad J.C."/>
            <person name="Nielsen K.F."/>
            <person name="Lyhne E.K."/>
            <person name="Kogle M.E."/>
            <person name="Kuo A."/>
            <person name="Riley R."/>
            <person name="Clum A."/>
            <person name="Nolan M."/>
            <person name="Lipzen A."/>
            <person name="Salamov A."/>
            <person name="Henrissat B."/>
            <person name="Wiebenga A."/>
            <person name="De vries R.P."/>
            <person name="Grigoriev I.V."/>
            <person name="Mortensen U.H."/>
            <person name="Andersen M.R."/>
            <person name="Baker S.E."/>
        </authorList>
    </citation>
    <scope>NUCLEOTIDE SEQUENCE</scope>
    <source>
        <strain evidence="1">IBT 28561</strain>
    </source>
</reference>
<dbReference type="GeneID" id="36546288"/>
<dbReference type="Pfam" id="PF06314">
    <property type="entry name" value="ADC"/>
    <property type="match status" value="1"/>
</dbReference>
<evidence type="ECO:0000313" key="1">
    <source>
        <dbReference type="EMBL" id="PKY05789.1"/>
    </source>
</evidence>
<dbReference type="InterPro" id="IPR023375">
    <property type="entry name" value="ADC_dom_sf"/>
</dbReference>
<dbReference type="Proteomes" id="UP000234254">
    <property type="component" value="Unassembled WGS sequence"/>
</dbReference>
<sequence length="260" mass="28334">MTLLPGNIPSAALNVPVPISAPPYQTPPKTMHWSGISSVIMKYRTDGNLVRDLIPSNLSVEQSPIVTIMFVDYGDSPMGTCHEVIQFVEVVYNGKKYNYSMFLVLDNQIAVYIGREVFGFPKVLGQVDFNPKQADSSNVIRGSCTAHTDTSGPVVESSFAPVNRQCAHGPLHPGSEGSLVLNLRLIPSSVPGAAPSVREFVEVDFNLQDGEVWEGDWDLKFPSLADSDSFHRLPVVERLSGHLVRNSTSTVTLGDQAFGF</sequence>
<evidence type="ECO:0000313" key="2">
    <source>
        <dbReference type="Proteomes" id="UP000234254"/>
    </source>
</evidence>
<dbReference type="EMBL" id="MSFM01000004">
    <property type="protein sequence ID" value="PKY05789.1"/>
    <property type="molecule type" value="Genomic_DNA"/>
</dbReference>
<dbReference type="SUPFAM" id="SSF160104">
    <property type="entry name" value="Acetoacetate decarboxylase-like"/>
    <property type="match status" value="1"/>
</dbReference>
<proteinExistence type="predicted"/>
<protein>
    <submittedName>
        <fullName evidence="1">Decarboxylase DEC1</fullName>
    </submittedName>
</protein>
<dbReference type="InterPro" id="IPR010451">
    <property type="entry name" value="Acetoacetate_decarboxylase"/>
</dbReference>
<dbReference type="OrthoDB" id="10248817at2759"/>
<comment type="caution">
    <text evidence="1">The sequence shown here is derived from an EMBL/GenBank/DDBJ whole genome shotgun (WGS) entry which is preliminary data.</text>
</comment>
<dbReference type="GO" id="GO:0016829">
    <property type="term" value="F:lyase activity"/>
    <property type="evidence" value="ECO:0007669"/>
    <property type="project" value="InterPro"/>
</dbReference>
<dbReference type="VEuPathDB" id="FungiDB:P168DRAFT_303511"/>
<name>A0A2I1D7F0_ASPC2</name>
<keyword evidence="2" id="KW-1185">Reference proteome</keyword>
<dbReference type="RefSeq" id="XP_024694383.1">
    <property type="nucleotide sequence ID" value="XM_024838764.1"/>
</dbReference>
<organism evidence="1 2">
    <name type="scientific">Aspergillus campestris (strain IBT 28561)</name>
    <dbReference type="NCBI Taxonomy" id="1392248"/>
    <lineage>
        <taxon>Eukaryota</taxon>
        <taxon>Fungi</taxon>
        <taxon>Dikarya</taxon>
        <taxon>Ascomycota</taxon>
        <taxon>Pezizomycotina</taxon>
        <taxon>Eurotiomycetes</taxon>
        <taxon>Eurotiomycetidae</taxon>
        <taxon>Eurotiales</taxon>
        <taxon>Aspergillaceae</taxon>
        <taxon>Aspergillus</taxon>
        <taxon>Aspergillus subgen. Circumdati</taxon>
    </lineage>
</organism>